<name>A0A0B7BNN0_9EUPU</name>
<dbReference type="AlphaFoldDB" id="A0A0B7BNN0"/>
<feature type="compositionally biased region" description="Polar residues" evidence="1">
    <location>
        <begin position="1"/>
        <end position="18"/>
    </location>
</feature>
<protein>
    <submittedName>
        <fullName evidence="2">Uncharacterized protein</fullName>
    </submittedName>
</protein>
<sequence length="67" mass="7794">MPTISLQSPRKGTKQMNLKATGPFHCPRLKEAGKGMVNNKVYLWLENRQSLENTQTRFRKDCRTEDN</sequence>
<gene>
    <name evidence="2" type="primary">ORF204458</name>
</gene>
<feature type="region of interest" description="Disordered" evidence="1">
    <location>
        <begin position="1"/>
        <end position="21"/>
    </location>
</feature>
<evidence type="ECO:0000313" key="2">
    <source>
        <dbReference type="EMBL" id="CEK94909.1"/>
    </source>
</evidence>
<reference evidence="2" key="1">
    <citation type="submission" date="2014-12" db="EMBL/GenBank/DDBJ databases">
        <title>Insight into the proteome of Arion vulgaris.</title>
        <authorList>
            <person name="Aradska J."/>
            <person name="Bulat T."/>
            <person name="Smidak R."/>
            <person name="Sarate P."/>
            <person name="Gangsoo J."/>
            <person name="Sialana F."/>
            <person name="Bilban M."/>
            <person name="Lubec G."/>
        </authorList>
    </citation>
    <scope>NUCLEOTIDE SEQUENCE</scope>
    <source>
        <tissue evidence="2">Skin</tissue>
    </source>
</reference>
<proteinExistence type="predicted"/>
<dbReference type="EMBL" id="HACG01048044">
    <property type="protein sequence ID" value="CEK94909.1"/>
    <property type="molecule type" value="Transcribed_RNA"/>
</dbReference>
<evidence type="ECO:0000256" key="1">
    <source>
        <dbReference type="SAM" id="MobiDB-lite"/>
    </source>
</evidence>
<accession>A0A0B7BNN0</accession>
<organism evidence="2">
    <name type="scientific">Arion vulgaris</name>
    <dbReference type="NCBI Taxonomy" id="1028688"/>
    <lineage>
        <taxon>Eukaryota</taxon>
        <taxon>Metazoa</taxon>
        <taxon>Spiralia</taxon>
        <taxon>Lophotrochozoa</taxon>
        <taxon>Mollusca</taxon>
        <taxon>Gastropoda</taxon>
        <taxon>Heterobranchia</taxon>
        <taxon>Euthyneura</taxon>
        <taxon>Panpulmonata</taxon>
        <taxon>Eupulmonata</taxon>
        <taxon>Stylommatophora</taxon>
        <taxon>Helicina</taxon>
        <taxon>Arionoidea</taxon>
        <taxon>Arionidae</taxon>
        <taxon>Arion</taxon>
    </lineage>
</organism>